<dbReference type="VEuPathDB" id="TriTrypDB:TvY486_1004280"/>
<feature type="transmembrane region" description="Helical" evidence="1">
    <location>
        <begin position="501"/>
        <end position="518"/>
    </location>
</feature>
<dbReference type="InterPro" id="IPR051143">
    <property type="entry name" value="TrkH_K-transport"/>
</dbReference>
<feature type="transmembrane region" description="Helical" evidence="1">
    <location>
        <begin position="218"/>
        <end position="243"/>
    </location>
</feature>
<name>G0U673_TRYVY</name>
<keyword evidence="1" id="KW-0472">Membrane</keyword>
<organism evidence="2">
    <name type="scientific">Trypanosoma vivax (strain Y486)</name>
    <dbReference type="NCBI Taxonomy" id="1055687"/>
    <lineage>
        <taxon>Eukaryota</taxon>
        <taxon>Discoba</taxon>
        <taxon>Euglenozoa</taxon>
        <taxon>Kinetoplastea</taxon>
        <taxon>Metakinetoplastina</taxon>
        <taxon>Trypanosomatida</taxon>
        <taxon>Trypanosomatidae</taxon>
        <taxon>Trypanosoma</taxon>
        <taxon>Duttonella</taxon>
    </lineage>
</organism>
<gene>
    <name evidence="2" type="primary">HKT1</name>
    <name evidence="2" type="ORF">TVY486_1004280</name>
</gene>
<feature type="transmembrane region" description="Helical" evidence="1">
    <location>
        <begin position="556"/>
        <end position="576"/>
    </location>
</feature>
<feature type="transmembrane region" description="Helical" evidence="1">
    <location>
        <begin position="281"/>
        <end position="301"/>
    </location>
</feature>
<accession>G0U673</accession>
<feature type="transmembrane region" description="Helical" evidence="1">
    <location>
        <begin position="108"/>
        <end position="126"/>
    </location>
</feature>
<dbReference type="AlphaFoldDB" id="G0U673"/>
<reference evidence="2" key="1">
    <citation type="journal article" date="2012" name="Proc. Natl. Acad. Sci. U.S.A.">
        <title>Antigenic diversity is generated by distinct evolutionary mechanisms in African trypanosome species.</title>
        <authorList>
            <person name="Jackson A.P."/>
            <person name="Berry A."/>
            <person name="Aslett M."/>
            <person name="Allison H.C."/>
            <person name="Burton P."/>
            <person name="Vavrova-Anderson J."/>
            <person name="Brown R."/>
            <person name="Browne H."/>
            <person name="Corton N."/>
            <person name="Hauser H."/>
            <person name="Gamble J."/>
            <person name="Gilderthorp R."/>
            <person name="Marcello L."/>
            <person name="McQuillan J."/>
            <person name="Otto T.D."/>
            <person name="Quail M.A."/>
            <person name="Sanders M.J."/>
            <person name="van Tonder A."/>
            <person name="Ginger M.L."/>
            <person name="Field M.C."/>
            <person name="Barry J.D."/>
            <person name="Hertz-Fowler C."/>
            <person name="Berriman M."/>
        </authorList>
    </citation>
    <scope>NUCLEOTIDE SEQUENCE</scope>
    <source>
        <strain evidence="2">Y486</strain>
    </source>
</reference>
<keyword evidence="1" id="KW-1133">Transmembrane helix</keyword>
<protein>
    <submittedName>
        <fullName evidence="2">Trk system potassium uptake protein</fullName>
    </submittedName>
</protein>
<sequence length="610" mass="66882">MSTSTKFIYFPMNIMGNSSDALNGSAREDGRHALLCESLVTRKGQHGTTNTEGFMDFHDPALRGEDCFGKSVVAPEPRLLEDVDTENILFNEPHVSQQMMSAGRTYRLIHLLYTIIVTIIGTQVFYYGEGNLALVDAFFIAISSVCGCGLQTVDVKDWKMETNITRHLLMFAGGVVFTSAYSPLFRLWLLRRARPMPALNTPDSSNARAALRLSADRIYYSSVICAVTPLVYLGAVHVVIITFLGMFNGLGMSLLEVCQTVVASFHGAIFLSMEEYAHDPIVVLSVPVACALGFTLFPVVLRDFIRAEWFVLSVIRSPVRSRGRSCTTCNNMADPLGYEGSGQPYARLLSEGDVSDALLPSCDPEGCCVWDRGFRDILHSEHPRNFHPFLFDRSVSVYLGVVWVLITLVQVFPFWLQQWSDGGTLAPFSTSYKVLISLSQAASLRFGGVSFLPCDRYSTAHIAITILCMYVPAIPIESDTQHWRNGNVICVSVAKLCSSRLFWIFFAVIAVFLADEVLPSNGLEDSRLDMLTRCIFEVVSSFSGCGMSLSLKGSPVSFVGSLGVCSKLVIALVMLIGRHHTVDSGFGVNFSTLQGDAPSRPGYPGPTSGA</sequence>
<feature type="transmembrane region" description="Helical" evidence="1">
    <location>
        <begin position="395"/>
        <end position="416"/>
    </location>
</feature>
<evidence type="ECO:0000313" key="2">
    <source>
        <dbReference type="EMBL" id="CCC51376.1"/>
    </source>
</evidence>
<dbReference type="EMBL" id="HE573026">
    <property type="protein sequence ID" value="CCC51376.1"/>
    <property type="molecule type" value="Genomic_DNA"/>
</dbReference>
<dbReference type="GO" id="GO:0005886">
    <property type="term" value="C:plasma membrane"/>
    <property type="evidence" value="ECO:0007669"/>
    <property type="project" value="TreeGrafter"/>
</dbReference>
<proteinExistence type="predicted"/>
<keyword evidence="1" id="KW-0812">Transmembrane</keyword>
<evidence type="ECO:0000256" key="1">
    <source>
        <dbReference type="SAM" id="Phobius"/>
    </source>
</evidence>
<feature type="transmembrane region" description="Helical" evidence="1">
    <location>
        <begin position="167"/>
        <end position="189"/>
    </location>
</feature>
<dbReference type="PANTHER" id="PTHR31064">
    <property type="entry name" value="POTASSIUM TRANSPORT PROTEIN DDB_G0292412-RELATED"/>
    <property type="match status" value="1"/>
</dbReference>
<dbReference type="PANTHER" id="PTHR31064:SF30">
    <property type="entry name" value="HIGH-AFFINITY POTASSIUM TRANSPORT PROTEIN-RELATED"/>
    <property type="match status" value="1"/>
</dbReference>
<dbReference type="GO" id="GO:0008324">
    <property type="term" value="F:monoatomic cation transmembrane transporter activity"/>
    <property type="evidence" value="ECO:0007669"/>
    <property type="project" value="TreeGrafter"/>
</dbReference>